<name>A0A3M7PUP4_BRAPC</name>
<dbReference type="EMBL" id="REGN01008785">
    <property type="protein sequence ID" value="RNA02684.1"/>
    <property type="molecule type" value="Genomic_DNA"/>
</dbReference>
<dbReference type="PANTHER" id="PTHR28457">
    <property type="entry name" value="COILED-COIL DOMAIN-CONTAINING PROTEIN 189"/>
    <property type="match status" value="1"/>
</dbReference>
<protein>
    <submittedName>
        <fullName evidence="1">Coiled-coil domain-containing protein</fullName>
    </submittedName>
</protein>
<dbReference type="AlphaFoldDB" id="A0A3M7PUP4"/>
<dbReference type="Proteomes" id="UP000276133">
    <property type="component" value="Unassembled WGS sequence"/>
</dbReference>
<dbReference type="STRING" id="10195.A0A3M7PUP4"/>
<dbReference type="InterPro" id="IPR032727">
    <property type="entry name" value="CLAMP"/>
</dbReference>
<organism evidence="1 2">
    <name type="scientific">Brachionus plicatilis</name>
    <name type="common">Marine rotifer</name>
    <name type="synonym">Brachionus muelleri</name>
    <dbReference type="NCBI Taxonomy" id="10195"/>
    <lineage>
        <taxon>Eukaryota</taxon>
        <taxon>Metazoa</taxon>
        <taxon>Spiralia</taxon>
        <taxon>Gnathifera</taxon>
        <taxon>Rotifera</taxon>
        <taxon>Eurotatoria</taxon>
        <taxon>Monogononta</taxon>
        <taxon>Pseudotrocha</taxon>
        <taxon>Ploima</taxon>
        <taxon>Brachionidae</taxon>
        <taxon>Brachionus</taxon>
    </lineage>
</organism>
<proteinExistence type="predicted"/>
<reference evidence="1 2" key="1">
    <citation type="journal article" date="2018" name="Sci. Rep.">
        <title>Genomic signatures of local adaptation to the degree of environmental predictability in rotifers.</title>
        <authorList>
            <person name="Franch-Gras L."/>
            <person name="Hahn C."/>
            <person name="Garcia-Roger E.M."/>
            <person name="Carmona M.J."/>
            <person name="Serra M."/>
            <person name="Gomez A."/>
        </authorList>
    </citation>
    <scope>NUCLEOTIDE SEQUENCE [LARGE SCALE GENOMIC DNA]</scope>
    <source>
        <strain evidence="1">HYR1</strain>
    </source>
</reference>
<gene>
    <name evidence="1" type="ORF">BpHYR1_033828</name>
</gene>
<sequence length="269" mass="31764">MSLKIQEPYHPKAKILAWTEFNIADIDRFLLIFQSPNANEIYPYLEKMLELNSSYLKPKILLDLHYYALRFAINSKFSKLQISAFLSILRSIHKTNEETPFENYEIILKYFNQLIICHSIQRPPFCVEIFDNQTSMKVINFITETYLRHYKLYKYVFTPIISLELHCGEKAVEYEDSELDNDSDLKTDSNSELRVKTALSIGTSIKIQESNQSEEVELNCEVKNFFREVISEYMHSEDVKKQLNILEEERIALFTQKAREELTKSTKKK</sequence>
<dbReference type="PANTHER" id="PTHR28457:SF1">
    <property type="entry name" value="CILIA- AND FLAGELLA-ASSOCIATED PROTEIN 119"/>
    <property type="match status" value="1"/>
</dbReference>
<evidence type="ECO:0000313" key="2">
    <source>
        <dbReference type="Proteomes" id="UP000276133"/>
    </source>
</evidence>
<keyword evidence="2" id="KW-1185">Reference proteome</keyword>
<accession>A0A3M7PUP4</accession>
<evidence type="ECO:0000313" key="1">
    <source>
        <dbReference type="EMBL" id="RNA02684.1"/>
    </source>
</evidence>
<dbReference type="Pfam" id="PF14769">
    <property type="entry name" value="CLAMP"/>
    <property type="match status" value="1"/>
</dbReference>
<dbReference type="OrthoDB" id="425082at2759"/>
<comment type="caution">
    <text evidence="1">The sequence shown here is derived from an EMBL/GenBank/DDBJ whole genome shotgun (WGS) entry which is preliminary data.</text>
</comment>